<dbReference type="Pfam" id="PF20160">
    <property type="entry name" value="C-JID"/>
    <property type="match status" value="1"/>
</dbReference>
<dbReference type="PANTHER" id="PTHR47186">
    <property type="entry name" value="LEUCINE-RICH REPEAT-CONTAINING PROTEIN 57"/>
    <property type="match status" value="1"/>
</dbReference>
<name>A0A978UHK0_ZIZJJ</name>
<dbReference type="InterPro" id="IPR032675">
    <property type="entry name" value="LRR_dom_sf"/>
</dbReference>
<dbReference type="Gene3D" id="3.80.10.10">
    <property type="entry name" value="Ribonuclease Inhibitor"/>
    <property type="match status" value="1"/>
</dbReference>
<proteinExistence type="predicted"/>
<dbReference type="InterPro" id="IPR001611">
    <property type="entry name" value="Leu-rich_rpt"/>
</dbReference>
<keyword evidence="2" id="KW-0677">Repeat</keyword>
<organism evidence="4 5">
    <name type="scientific">Ziziphus jujuba var. spinosa</name>
    <dbReference type="NCBI Taxonomy" id="714518"/>
    <lineage>
        <taxon>Eukaryota</taxon>
        <taxon>Viridiplantae</taxon>
        <taxon>Streptophyta</taxon>
        <taxon>Embryophyta</taxon>
        <taxon>Tracheophyta</taxon>
        <taxon>Spermatophyta</taxon>
        <taxon>Magnoliopsida</taxon>
        <taxon>eudicotyledons</taxon>
        <taxon>Gunneridae</taxon>
        <taxon>Pentapetalae</taxon>
        <taxon>rosids</taxon>
        <taxon>fabids</taxon>
        <taxon>Rosales</taxon>
        <taxon>Rhamnaceae</taxon>
        <taxon>Paliureae</taxon>
        <taxon>Ziziphus</taxon>
    </lineage>
</organism>
<evidence type="ECO:0000313" key="4">
    <source>
        <dbReference type="EMBL" id="KAH7514281.1"/>
    </source>
</evidence>
<sequence>MDHLSQLYVDGTAIKELPMSIEHLSSLSVLNLKDCKNLLKLPDELSNLTSLTTLNVSGCSHVEQLPENIGRLEKLKKFSASRTAIRRAPPSIILLKSLKSLCLEECSGVVHKPLGGFTYIYYQDSENDGDFTMFEDHFEKLYSKNLEDNIYNGEKPLRFKFMCTRIPEWCSQQNIGTSTRIQLPLENNGETWMGFAVFAVVLIQEDDFFHKDGKLEKA</sequence>
<accession>A0A978UHK0</accession>
<dbReference type="Proteomes" id="UP000813462">
    <property type="component" value="Unassembled WGS sequence"/>
</dbReference>
<evidence type="ECO:0000313" key="5">
    <source>
        <dbReference type="Proteomes" id="UP000813462"/>
    </source>
</evidence>
<evidence type="ECO:0000259" key="3">
    <source>
        <dbReference type="Pfam" id="PF20160"/>
    </source>
</evidence>
<protein>
    <recommendedName>
        <fullName evidence="3">C-JID domain-containing protein</fullName>
    </recommendedName>
</protein>
<dbReference type="AlphaFoldDB" id="A0A978UHK0"/>
<gene>
    <name evidence="4" type="ORF">FEM48_Zijuj11G0072000</name>
</gene>
<dbReference type="Pfam" id="PF00560">
    <property type="entry name" value="LRR_1"/>
    <property type="match status" value="1"/>
</dbReference>
<feature type="domain" description="C-JID" evidence="3">
    <location>
        <begin position="164"/>
        <end position="204"/>
    </location>
</feature>
<dbReference type="InterPro" id="IPR045344">
    <property type="entry name" value="C-JID"/>
</dbReference>
<evidence type="ECO:0000256" key="1">
    <source>
        <dbReference type="ARBA" id="ARBA00022614"/>
    </source>
</evidence>
<dbReference type="EMBL" id="JAEACU010000011">
    <property type="protein sequence ID" value="KAH7514281.1"/>
    <property type="molecule type" value="Genomic_DNA"/>
</dbReference>
<comment type="caution">
    <text evidence="4">The sequence shown here is derived from an EMBL/GenBank/DDBJ whole genome shotgun (WGS) entry which is preliminary data.</text>
</comment>
<evidence type="ECO:0000256" key="2">
    <source>
        <dbReference type="ARBA" id="ARBA00022737"/>
    </source>
</evidence>
<dbReference type="SUPFAM" id="SSF52058">
    <property type="entry name" value="L domain-like"/>
    <property type="match status" value="1"/>
</dbReference>
<reference evidence="4" key="1">
    <citation type="journal article" date="2021" name="Front. Plant Sci.">
        <title>Chromosome-Scale Genome Assembly for Chinese Sour Jujube and Insights Into Its Genome Evolution and Domestication Signature.</title>
        <authorList>
            <person name="Shen L.-Y."/>
            <person name="Luo H."/>
            <person name="Wang X.-L."/>
            <person name="Wang X.-M."/>
            <person name="Qiu X.-J."/>
            <person name="Liu H."/>
            <person name="Zhou S.-S."/>
            <person name="Jia K.-H."/>
            <person name="Nie S."/>
            <person name="Bao Y.-T."/>
            <person name="Zhang R.-G."/>
            <person name="Yun Q.-Z."/>
            <person name="Chai Y.-H."/>
            <person name="Lu J.-Y."/>
            <person name="Li Y."/>
            <person name="Zhao S.-W."/>
            <person name="Mao J.-F."/>
            <person name="Jia S.-G."/>
            <person name="Mao Y.-M."/>
        </authorList>
    </citation>
    <scope>NUCLEOTIDE SEQUENCE</scope>
    <source>
        <strain evidence="4">AT0</strain>
        <tissue evidence="4">Leaf</tissue>
    </source>
</reference>
<dbReference type="PANTHER" id="PTHR47186:SF63">
    <property type="entry name" value="C-JID DOMAIN-CONTAINING PROTEIN"/>
    <property type="match status" value="1"/>
</dbReference>
<keyword evidence="1" id="KW-0433">Leucine-rich repeat</keyword>